<dbReference type="Proteomes" id="UP001304300">
    <property type="component" value="Chromosome"/>
</dbReference>
<keyword evidence="2" id="KW-1185">Reference proteome</keyword>
<accession>A0AAQ3QRD0</accession>
<organism evidence="1 2">
    <name type="scientific">Rubellicoccus peritrichatus</name>
    <dbReference type="NCBI Taxonomy" id="3080537"/>
    <lineage>
        <taxon>Bacteria</taxon>
        <taxon>Pseudomonadati</taxon>
        <taxon>Verrucomicrobiota</taxon>
        <taxon>Opitutia</taxon>
        <taxon>Puniceicoccales</taxon>
        <taxon>Cerasicoccaceae</taxon>
        <taxon>Rubellicoccus</taxon>
    </lineage>
</organism>
<sequence>MSGYEFEGYSDGEWESHEELAWNEFDWQHYLKNNEREIADFLAHYHRLKHRPDHLDEIARVMGWDMEEWTPGELNDPEAGEAEDAKEDEDFIEPYTVHKHPVYIVTHGLYQHLFQCWEHFTAQHHRSLSPILAGRLPASLHAGEINAVMGITALDMGDFNLTVCHLKNALSALNHTMTLIKQVSLKNTRHEALFQAECMGVLFDLREVWLRVMNDCREEEKRQDGPERD</sequence>
<gene>
    <name evidence="1" type="ORF">RZN69_21465</name>
</gene>
<dbReference type="EMBL" id="CP136920">
    <property type="protein sequence ID" value="WOO41198.1"/>
    <property type="molecule type" value="Genomic_DNA"/>
</dbReference>
<dbReference type="RefSeq" id="WP_317833616.1">
    <property type="nucleotide sequence ID" value="NZ_CP136920.1"/>
</dbReference>
<protein>
    <submittedName>
        <fullName evidence="1">Uncharacterized protein</fullName>
    </submittedName>
</protein>
<reference evidence="1 2" key="1">
    <citation type="submission" date="2023-10" db="EMBL/GenBank/DDBJ databases">
        <title>Rubellicoccus peritrichatus gen. nov., sp. nov., isolated from an algae of coral reef tank.</title>
        <authorList>
            <person name="Luo J."/>
        </authorList>
    </citation>
    <scope>NUCLEOTIDE SEQUENCE [LARGE SCALE GENOMIC DNA]</scope>
    <source>
        <strain evidence="1 2">CR14</strain>
    </source>
</reference>
<name>A0AAQ3QRD0_9BACT</name>
<dbReference type="KEGG" id="puo:RZN69_21465"/>
<dbReference type="AlphaFoldDB" id="A0AAQ3QRD0"/>
<evidence type="ECO:0000313" key="2">
    <source>
        <dbReference type="Proteomes" id="UP001304300"/>
    </source>
</evidence>
<proteinExistence type="predicted"/>
<evidence type="ECO:0000313" key="1">
    <source>
        <dbReference type="EMBL" id="WOO41198.1"/>
    </source>
</evidence>